<dbReference type="AlphaFoldDB" id="A0A9Q0T2A5"/>
<name>A0A9Q0T2A5_SALPP</name>
<organism evidence="1 2">
    <name type="scientific">Salix purpurea</name>
    <name type="common">Purple osier willow</name>
    <dbReference type="NCBI Taxonomy" id="77065"/>
    <lineage>
        <taxon>Eukaryota</taxon>
        <taxon>Viridiplantae</taxon>
        <taxon>Streptophyta</taxon>
        <taxon>Embryophyta</taxon>
        <taxon>Tracheophyta</taxon>
        <taxon>Spermatophyta</taxon>
        <taxon>Magnoliopsida</taxon>
        <taxon>eudicotyledons</taxon>
        <taxon>Gunneridae</taxon>
        <taxon>Pentapetalae</taxon>
        <taxon>rosids</taxon>
        <taxon>fabids</taxon>
        <taxon>Malpighiales</taxon>
        <taxon>Salicaceae</taxon>
        <taxon>Saliceae</taxon>
        <taxon>Salix</taxon>
    </lineage>
</organism>
<protein>
    <submittedName>
        <fullName evidence="1">Uncharacterized protein</fullName>
    </submittedName>
</protein>
<reference evidence="1" key="2">
    <citation type="journal article" date="2023" name="Int. J. Mol. Sci.">
        <title>De Novo Assembly and Annotation of 11 Diverse Shrub Willow (Salix) Genomes Reveals Novel Gene Organization in Sex-Linked Regions.</title>
        <authorList>
            <person name="Hyden B."/>
            <person name="Feng K."/>
            <person name="Yates T.B."/>
            <person name="Jawdy S."/>
            <person name="Cereghino C."/>
            <person name="Smart L.B."/>
            <person name="Muchero W."/>
        </authorList>
    </citation>
    <scope>NUCLEOTIDE SEQUENCE</scope>
    <source>
        <tissue evidence="1">Shoot tip</tissue>
    </source>
</reference>
<comment type="caution">
    <text evidence="1">The sequence shown here is derived from an EMBL/GenBank/DDBJ whole genome shotgun (WGS) entry which is preliminary data.</text>
</comment>
<dbReference type="EMBL" id="JAPFFK010000017">
    <property type="protein sequence ID" value="KAJ6697835.1"/>
    <property type="molecule type" value="Genomic_DNA"/>
</dbReference>
<accession>A0A9Q0T2A5</accession>
<evidence type="ECO:0000313" key="1">
    <source>
        <dbReference type="EMBL" id="KAJ6697835.1"/>
    </source>
</evidence>
<keyword evidence="2" id="KW-1185">Reference proteome</keyword>
<evidence type="ECO:0000313" key="2">
    <source>
        <dbReference type="Proteomes" id="UP001151532"/>
    </source>
</evidence>
<sequence length="163" mass="18603">MASLYKLSAKVLSSWLSLERVVPSGIDLDEEYTAGMAIERRMLQLRHIAIFKRLRFLLGASPRRLSNMEGSNKLQRSEIEPSYLYVAIEDLSGISGWCPRIACKILRRYRHDERSCPGALWHDGPQKIHQGHIVRNPDEKQILSFAETKSLALEISGKRESVI</sequence>
<dbReference type="Proteomes" id="UP001151532">
    <property type="component" value="Chromosome 6"/>
</dbReference>
<proteinExistence type="predicted"/>
<reference evidence="1" key="1">
    <citation type="submission" date="2022-11" db="EMBL/GenBank/DDBJ databases">
        <authorList>
            <person name="Hyden B.L."/>
            <person name="Feng K."/>
            <person name="Yates T."/>
            <person name="Jawdy S."/>
            <person name="Smart L.B."/>
            <person name="Muchero W."/>
        </authorList>
    </citation>
    <scope>NUCLEOTIDE SEQUENCE</scope>
    <source>
        <tissue evidence="1">Shoot tip</tissue>
    </source>
</reference>
<gene>
    <name evidence="1" type="ORF">OIU79_011403</name>
</gene>